<name>A0A1S7U774_9HYPH</name>
<dbReference type="AlphaFoldDB" id="A0A1S7U774"/>
<proteinExistence type="predicted"/>
<organism evidence="1 2">
    <name type="scientific">Agrobacterium deltaense NCPPB 1641</name>
    <dbReference type="NCBI Taxonomy" id="1183425"/>
    <lineage>
        <taxon>Bacteria</taxon>
        <taxon>Pseudomonadati</taxon>
        <taxon>Pseudomonadota</taxon>
        <taxon>Alphaproteobacteria</taxon>
        <taxon>Hyphomicrobiales</taxon>
        <taxon>Rhizobiaceae</taxon>
        <taxon>Rhizobium/Agrobacterium group</taxon>
        <taxon>Agrobacterium</taxon>
    </lineage>
</organism>
<dbReference type="EMBL" id="FCNP01000048">
    <property type="protein sequence ID" value="CVI62776.1"/>
    <property type="molecule type" value="Genomic_DNA"/>
</dbReference>
<keyword evidence="2" id="KW-1185">Reference proteome</keyword>
<evidence type="ECO:0000313" key="2">
    <source>
        <dbReference type="Proteomes" id="UP000192140"/>
    </source>
</evidence>
<evidence type="ECO:0000313" key="1">
    <source>
        <dbReference type="EMBL" id="CVI62776.1"/>
    </source>
</evidence>
<gene>
    <name evidence="1" type="ORF">AGR7A_pAt10099</name>
</gene>
<accession>A0A1S7U774</accession>
<protein>
    <submittedName>
        <fullName evidence="1">Uncharacterized protein</fullName>
    </submittedName>
</protein>
<reference evidence="1" key="1">
    <citation type="submission" date="2016-01" db="EMBL/GenBank/DDBJ databases">
        <authorList>
            <person name="Regsiter A."/>
            <person name="william w."/>
        </authorList>
    </citation>
    <scope>NUCLEOTIDE SEQUENCE</scope>
    <source>
        <strain evidence="1">NCPPB 1641</strain>
    </source>
</reference>
<comment type="caution">
    <text evidence="1">The sequence shown here is derived from an EMBL/GenBank/DDBJ whole genome shotgun (WGS) entry which is preliminary data.</text>
</comment>
<sequence>MRGLGKVIQLSRRTTPEGSDPIKGLWLRRISVRYVDALDPLQAKRRARLGLIGKTASSCSLVNVVHPIQQHRWPGFMDS</sequence>
<dbReference type="Proteomes" id="UP000192140">
    <property type="component" value="Unassembled WGS sequence"/>
</dbReference>